<dbReference type="InterPro" id="IPR038883">
    <property type="entry name" value="AN11006-like"/>
</dbReference>
<evidence type="ECO:0000313" key="2">
    <source>
        <dbReference type="Proteomes" id="UP001056384"/>
    </source>
</evidence>
<dbReference type="OrthoDB" id="3799620at2759"/>
<evidence type="ECO:0000313" key="1">
    <source>
        <dbReference type="EMBL" id="USW57133.1"/>
    </source>
</evidence>
<gene>
    <name evidence="1" type="ORF">Slin15195_G104520</name>
</gene>
<sequence length="268" mass="30365">MATPSVVLGLCQTFEFTFLNSVSITDNHSQQSPARVPAAQPFAAEKSVFEVENEQSETLVQDLVTKSHITGIQITSQKPVTFFTLPRELRDIVYEHATLNVEARPGRKRIAIRKRNLPAEQTKIKIINGFNSGLLLASKQVRAEALIPYLNNTLFTLSTAEHVLSWARSMPTALRPALGEIQLELVSEVGAGKFDVGLPGAADREYRVRWWNKQFRREARNLVTRLAGESGSDGVRIMRQVFEVADHSAEWRNEWLRMRWQRHEMAEA</sequence>
<name>A0A9Q9B434_9PEZI</name>
<keyword evidence="2" id="KW-1185">Reference proteome</keyword>
<dbReference type="PANTHER" id="PTHR42085:SF2">
    <property type="entry name" value="F-BOX DOMAIN-CONTAINING PROTEIN"/>
    <property type="match status" value="1"/>
</dbReference>
<proteinExistence type="predicted"/>
<dbReference type="Proteomes" id="UP001056384">
    <property type="component" value="Chromosome 9"/>
</dbReference>
<dbReference type="PANTHER" id="PTHR42085">
    <property type="entry name" value="F-BOX DOMAIN-CONTAINING PROTEIN"/>
    <property type="match status" value="1"/>
</dbReference>
<organism evidence="1 2">
    <name type="scientific">Septoria linicola</name>
    <dbReference type="NCBI Taxonomy" id="215465"/>
    <lineage>
        <taxon>Eukaryota</taxon>
        <taxon>Fungi</taxon>
        <taxon>Dikarya</taxon>
        <taxon>Ascomycota</taxon>
        <taxon>Pezizomycotina</taxon>
        <taxon>Dothideomycetes</taxon>
        <taxon>Dothideomycetidae</taxon>
        <taxon>Mycosphaerellales</taxon>
        <taxon>Mycosphaerellaceae</taxon>
        <taxon>Septoria</taxon>
    </lineage>
</organism>
<accession>A0A9Q9B434</accession>
<reference evidence="1" key="1">
    <citation type="submission" date="2022-06" db="EMBL/GenBank/DDBJ databases">
        <title>Complete genome sequences of two strains of the flax pathogen Septoria linicola.</title>
        <authorList>
            <person name="Lapalu N."/>
            <person name="Simon A."/>
            <person name="Demenou B."/>
            <person name="Paumier D."/>
            <person name="Guillot M.-P."/>
            <person name="Gout L."/>
            <person name="Valade R."/>
        </authorList>
    </citation>
    <scope>NUCLEOTIDE SEQUENCE</scope>
    <source>
        <strain evidence="1">SE15195</strain>
    </source>
</reference>
<dbReference type="EMBL" id="CP099426">
    <property type="protein sequence ID" value="USW57133.1"/>
    <property type="molecule type" value="Genomic_DNA"/>
</dbReference>
<dbReference type="AlphaFoldDB" id="A0A9Q9B434"/>
<protein>
    <submittedName>
        <fullName evidence="1">Uncharacterized protein</fullName>
    </submittedName>
</protein>